<dbReference type="Proteomes" id="UP001297092">
    <property type="component" value="Unassembled WGS sequence"/>
</dbReference>
<keyword evidence="2" id="KW-0732">Signal</keyword>
<evidence type="ECO:0000256" key="2">
    <source>
        <dbReference type="SAM" id="SignalP"/>
    </source>
</evidence>
<feature type="chain" id="PRO_5047527117" evidence="2">
    <location>
        <begin position="21"/>
        <end position="160"/>
    </location>
</feature>
<reference evidence="3 4" key="1">
    <citation type="submission" date="2021-05" db="EMBL/GenBank/DDBJ databases">
        <title>Aequorivita echinoideorum JCM 30378 genome.</title>
        <authorList>
            <person name="Zhang H."/>
            <person name="Li C."/>
        </authorList>
    </citation>
    <scope>NUCLEOTIDE SEQUENCE [LARGE SCALE GENOMIC DNA]</scope>
    <source>
        <strain evidence="3 4">JCM30378</strain>
    </source>
</reference>
<sequence>MKKILMSLAVATCTVAGVQAQVNKTVKQESTVKRVVTKEGSEVKVKEIKDTNTEAGAVIVEGNNETNQEFREATVKGQNQDVVVDDVNINAANEEKLMAIKQRQQAELEMAIKAQKEKNEMEAERIRAEKKAELQRQMEEKRAMLERRPEGMSKLSSNRD</sequence>
<evidence type="ECO:0000313" key="4">
    <source>
        <dbReference type="Proteomes" id="UP001297092"/>
    </source>
</evidence>
<proteinExistence type="predicted"/>
<evidence type="ECO:0000256" key="1">
    <source>
        <dbReference type="SAM" id="MobiDB-lite"/>
    </source>
</evidence>
<feature type="region of interest" description="Disordered" evidence="1">
    <location>
        <begin position="131"/>
        <end position="160"/>
    </location>
</feature>
<comment type="caution">
    <text evidence="3">The sequence shown here is derived from an EMBL/GenBank/DDBJ whole genome shotgun (WGS) entry which is preliminary data.</text>
</comment>
<gene>
    <name evidence="3" type="ORF">KIV10_10275</name>
</gene>
<accession>A0ABS5S5S1</accession>
<organism evidence="3 4">
    <name type="scientific">Aequorivita echinoideorum</name>
    <dbReference type="NCBI Taxonomy" id="1549647"/>
    <lineage>
        <taxon>Bacteria</taxon>
        <taxon>Pseudomonadati</taxon>
        <taxon>Bacteroidota</taxon>
        <taxon>Flavobacteriia</taxon>
        <taxon>Flavobacteriales</taxon>
        <taxon>Flavobacteriaceae</taxon>
        <taxon>Aequorivita</taxon>
    </lineage>
</organism>
<dbReference type="RefSeq" id="WP_214113432.1">
    <property type="nucleotide sequence ID" value="NZ_JAHCTB010000004.1"/>
</dbReference>
<name>A0ABS5S5S1_9FLAO</name>
<protein>
    <submittedName>
        <fullName evidence="3">Uncharacterized protein</fullName>
    </submittedName>
</protein>
<evidence type="ECO:0000313" key="3">
    <source>
        <dbReference type="EMBL" id="MBT0608570.1"/>
    </source>
</evidence>
<keyword evidence="4" id="KW-1185">Reference proteome</keyword>
<dbReference type="EMBL" id="JAHCTB010000004">
    <property type="protein sequence ID" value="MBT0608570.1"/>
    <property type="molecule type" value="Genomic_DNA"/>
</dbReference>
<feature type="signal peptide" evidence="2">
    <location>
        <begin position="1"/>
        <end position="20"/>
    </location>
</feature>